<evidence type="ECO:0000256" key="2">
    <source>
        <dbReference type="ARBA" id="ARBA00022741"/>
    </source>
</evidence>
<dbReference type="AlphaFoldDB" id="A0A5J9WJL9"/>
<feature type="non-terminal residue" evidence="5">
    <location>
        <position position="1"/>
    </location>
</feature>
<dbReference type="SUPFAM" id="SSF100920">
    <property type="entry name" value="Heat shock protein 70kD (HSP70), peptide-binding domain"/>
    <property type="match status" value="1"/>
</dbReference>
<sequence>MEVVIPRNTAIPSKKKKKGFSTVKDNQPGVRIQVYEGENETTNNNNLLGMFDLFGIAPAPKGVPKIEVTFEIDANGVLNVSAEEKTSGQTNSITIINHCGRLLKEEIERMKQEAERYEEKEMESKPNRKSKATKRMKSGK</sequence>
<evidence type="ECO:0000256" key="1">
    <source>
        <dbReference type="ARBA" id="ARBA00007381"/>
    </source>
</evidence>
<dbReference type="GO" id="GO:0140662">
    <property type="term" value="F:ATP-dependent protein folding chaperone"/>
    <property type="evidence" value="ECO:0007669"/>
    <property type="project" value="InterPro"/>
</dbReference>
<dbReference type="PANTHER" id="PTHR19375">
    <property type="entry name" value="HEAT SHOCK PROTEIN 70KDA"/>
    <property type="match status" value="1"/>
</dbReference>
<keyword evidence="6" id="KW-1185">Reference proteome</keyword>
<feature type="region of interest" description="Disordered" evidence="4">
    <location>
        <begin position="113"/>
        <end position="140"/>
    </location>
</feature>
<keyword evidence="3" id="KW-0067">ATP-binding</keyword>
<evidence type="ECO:0000313" key="5">
    <source>
        <dbReference type="EMBL" id="TVU47560.1"/>
    </source>
</evidence>
<dbReference type="Proteomes" id="UP000324897">
    <property type="component" value="Chromosome 5"/>
</dbReference>
<gene>
    <name evidence="5" type="ORF">EJB05_07166</name>
</gene>
<feature type="compositionally biased region" description="Basic and acidic residues" evidence="4">
    <location>
        <begin position="113"/>
        <end position="126"/>
    </location>
</feature>
<organism evidence="5 6">
    <name type="scientific">Eragrostis curvula</name>
    <name type="common">weeping love grass</name>
    <dbReference type="NCBI Taxonomy" id="38414"/>
    <lineage>
        <taxon>Eukaryota</taxon>
        <taxon>Viridiplantae</taxon>
        <taxon>Streptophyta</taxon>
        <taxon>Embryophyta</taxon>
        <taxon>Tracheophyta</taxon>
        <taxon>Spermatophyta</taxon>
        <taxon>Magnoliopsida</taxon>
        <taxon>Liliopsida</taxon>
        <taxon>Poales</taxon>
        <taxon>Poaceae</taxon>
        <taxon>PACMAD clade</taxon>
        <taxon>Chloridoideae</taxon>
        <taxon>Eragrostideae</taxon>
        <taxon>Eragrostidinae</taxon>
        <taxon>Eragrostis</taxon>
    </lineage>
</organism>
<evidence type="ECO:0000313" key="6">
    <source>
        <dbReference type="Proteomes" id="UP000324897"/>
    </source>
</evidence>
<comment type="similarity">
    <text evidence="1">Belongs to the heat shock protein 70 family.</text>
</comment>
<dbReference type="EMBL" id="RWGY01000004">
    <property type="protein sequence ID" value="TVU47560.1"/>
    <property type="molecule type" value="Genomic_DNA"/>
</dbReference>
<evidence type="ECO:0000256" key="3">
    <source>
        <dbReference type="ARBA" id="ARBA00022840"/>
    </source>
</evidence>
<proteinExistence type="inferred from homology"/>
<dbReference type="FunFam" id="2.60.34.10:FF:000012">
    <property type="entry name" value="Heat shock 70 kDa protein"/>
    <property type="match status" value="1"/>
</dbReference>
<dbReference type="OrthoDB" id="667636at2759"/>
<dbReference type="InterPro" id="IPR013126">
    <property type="entry name" value="Hsp_70_fam"/>
</dbReference>
<dbReference type="Pfam" id="PF00012">
    <property type="entry name" value="HSP70"/>
    <property type="match status" value="1"/>
</dbReference>
<feature type="compositionally biased region" description="Basic residues" evidence="4">
    <location>
        <begin position="127"/>
        <end position="140"/>
    </location>
</feature>
<dbReference type="InterPro" id="IPR029047">
    <property type="entry name" value="HSP70_peptide-bd_sf"/>
</dbReference>
<evidence type="ECO:0000256" key="4">
    <source>
        <dbReference type="SAM" id="MobiDB-lite"/>
    </source>
</evidence>
<protein>
    <submittedName>
        <fullName evidence="5">Uncharacterized protein</fullName>
    </submittedName>
</protein>
<keyword evidence="2" id="KW-0547">Nucleotide-binding</keyword>
<accession>A0A5J9WJL9</accession>
<reference evidence="5 6" key="1">
    <citation type="journal article" date="2019" name="Sci. Rep.">
        <title>A high-quality genome of Eragrostis curvula grass provides insights into Poaceae evolution and supports new strategies to enhance forage quality.</title>
        <authorList>
            <person name="Carballo J."/>
            <person name="Santos B.A.C.M."/>
            <person name="Zappacosta D."/>
            <person name="Garbus I."/>
            <person name="Selva J.P."/>
            <person name="Gallo C.A."/>
            <person name="Diaz A."/>
            <person name="Albertini E."/>
            <person name="Caccamo M."/>
            <person name="Echenique V."/>
        </authorList>
    </citation>
    <scope>NUCLEOTIDE SEQUENCE [LARGE SCALE GENOMIC DNA]</scope>
    <source>
        <strain evidence="6">cv. Victoria</strain>
        <tissue evidence="5">Leaf</tissue>
    </source>
</reference>
<name>A0A5J9WJL9_9POAL</name>
<dbReference type="GO" id="GO:0005524">
    <property type="term" value="F:ATP binding"/>
    <property type="evidence" value="ECO:0007669"/>
    <property type="project" value="UniProtKB-KW"/>
</dbReference>
<dbReference type="Gramene" id="TVU47560">
    <property type="protein sequence ID" value="TVU47560"/>
    <property type="gene ID" value="EJB05_07166"/>
</dbReference>
<comment type="caution">
    <text evidence="5">The sequence shown here is derived from an EMBL/GenBank/DDBJ whole genome shotgun (WGS) entry which is preliminary data.</text>
</comment>
<dbReference type="Gene3D" id="2.60.34.10">
    <property type="entry name" value="Substrate Binding Domain Of DNAk, Chain A, domain 1"/>
    <property type="match status" value="1"/>
</dbReference>